<keyword evidence="6" id="KW-0653">Protein transport</keyword>
<keyword evidence="4 11" id="KW-0812">Transmembrane</keyword>
<sequence length="84" mass="8575">MAKGTQSESSSGQTNSAVKAAMRKRGAVTKSKSAGRSDGSSAGELKLYTEDAPGLQIGPSTVLLLSLSYIAVVVILHIIGKLKG</sequence>
<evidence type="ECO:0000256" key="11">
    <source>
        <dbReference type="SAM" id="Phobius"/>
    </source>
</evidence>
<keyword evidence="7 11" id="KW-1133">Transmembrane helix</keyword>
<dbReference type="Proteomes" id="UP001162131">
    <property type="component" value="Unassembled WGS sequence"/>
</dbReference>
<keyword evidence="8" id="KW-0811">Translocation</keyword>
<evidence type="ECO:0000256" key="1">
    <source>
        <dbReference type="ARBA" id="ARBA00004389"/>
    </source>
</evidence>
<keyword evidence="5" id="KW-0256">Endoplasmic reticulum</keyword>
<gene>
    <name evidence="12" type="ORF">BSTOLATCC_MIC5530</name>
</gene>
<dbReference type="EMBL" id="CAJZBQ010000005">
    <property type="protein sequence ID" value="CAG9312288.1"/>
    <property type="molecule type" value="Genomic_DNA"/>
</dbReference>
<reference evidence="12" key="1">
    <citation type="submission" date="2021-09" db="EMBL/GenBank/DDBJ databases">
        <authorList>
            <consortium name="AG Swart"/>
            <person name="Singh M."/>
            <person name="Singh A."/>
            <person name="Seah K."/>
            <person name="Emmerich C."/>
        </authorList>
    </citation>
    <scope>NUCLEOTIDE SEQUENCE</scope>
    <source>
        <strain evidence="12">ATCC30299</strain>
    </source>
</reference>
<feature type="compositionally biased region" description="Polar residues" evidence="10">
    <location>
        <begin position="1"/>
        <end position="17"/>
    </location>
</feature>
<evidence type="ECO:0000256" key="2">
    <source>
        <dbReference type="ARBA" id="ARBA00006103"/>
    </source>
</evidence>
<keyword evidence="3" id="KW-0813">Transport</keyword>
<dbReference type="PANTHER" id="PTHR13509">
    <property type="entry name" value="SEC61 SUBUNIT BETA"/>
    <property type="match status" value="1"/>
</dbReference>
<evidence type="ECO:0000256" key="9">
    <source>
        <dbReference type="ARBA" id="ARBA00023136"/>
    </source>
</evidence>
<evidence type="ECO:0000256" key="3">
    <source>
        <dbReference type="ARBA" id="ARBA00022448"/>
    </source>
</evidence>
<dbReference type="Pfam" id="PF03911">
    <property type="entry name" value="Sec61_beta"/>
    <property type="match status" value="1"/>
</dbReference>
<dbReference type="InterPro" id="IPR030671">
    <property type="entry name" value="Sec61-beta/Sbh"/>
</dbReference>
<evidence type="ECO:0000256" key="5">
    <source>
        <dbReference type="ARBA" id="ARBA00022824"/>
    </source>
</evidence>
<evidence type="ECO:0008006" key="14">
    <source>
        <dbReference type="Google" id="ProtNLM"/>
    </source>
</evidence>
<name>A0AAU9IAE1_9CILI</name>
<feature type="transmembrane region" description="Helical" evidence="11">
    <location>
        <begin position="57"/>
        <end position="79"/>
    </location>
</feature>
<dbReference type="GO" id="GO:0005784">
    <property type="term" value="C:Sec61 translocon complex"/>
    <property type="evidence" value="ECO:0007669"/>
    <property type="project" value="InterPro"/>
</dbReference>
<keyword evidence="13" id="KW-1185">Reference proteome</keyword>
<evidence type="ECO:0000256" key="4">
    <source>
        <dbReference type="ARBA" id="ARBA00022692"/>
    </source>
</evidence>
<evidence type="ECO:0000256" key="6">
    <source>
        <dbReference type="ARBA" id="ARBA00022927"/>
    </source>
</evidence>
<evidence type="ECO:0000256" key="10">
    <source>
        <dbReference type="SAM" id="MobiDB-lite"/>
    </source>
</evidence>
<feature type="compositionally biased region" description="Polar residues" evidence="10">
    <location>
        <begin position="30"/>
        <end position="40"/>
    </location>
</feature>
<protein>
    <recommendedName>
        <fullName evidence="14">Protein transport protein Sec61 subunit beta</fullName>
    </recommendedName>
</protein>
<comment type="subcellular location">
    <subcellularLocation>
        <location evidence="1">Endoplasmic reticulum membrane</location>
        <topology evidence="1">Single-pass membrane protein</topology>
    </subcellularLocation>
</comment>
<evidence type="ECO:0000256" key="8">
    <source>
        <dbReference type="ARBA" id="ARBA00023010"/>
    </source>
</evidence>
<comment type="similarity">
    <text evidence="2">Belongs to the SEC61-beta family.</text>
</comment>
<evidence type="ECO:0000313" key="12">
    <source>
        <dbReference type="EMBL" id="CAG9312288.1"/>
    </source>
</evidence>
<proteinExistence type="inferred from homology"/>
<dbReference type="GO" id="GO:0006886">
    <property type="term" value="P:intracellular protein transport"/>
    <property type="evidence" value="ECO:0007669"/>
    <property type="project" value="InterPro"/>
</dbReference>
<dbReference type="AlphaFoldDB" id="A0AAU9IAE1"/>
<dbReference type="InterPro" id="IPR016482">
    <property type="entry name" value="SecG/Sec61-beta/Sbh"/>
</dbReference>
<accession>A0AAU9IAE1</accession>
<evidence type="ECO:0000313" key="13">
    <source>
        <dbReference type="Proteomes" id="UP001162131"/>
    </source>
</evidence>
<organism evidence="12 13">
    <name type="scientific">Blepharisma stoltei</name>
    <dbReference type="NCBI Taxonomy" id="1481888"/>
    <lineage>
        <taxon>Eukaryota</taxon>
        <taxon>Sar</taxon>
        <taxon>Alveolata</taxon>
        <taxon>Ciliophora</taxon>
        <taxon>Postciliodesmatophora</taxon>
        <taxon>Heterotrichea</taxon>
        <taxon>Heterotrichida</taxon>
        <taxon>Blepharismidae</taxon>
        <taxon>Blepharisma</taxon>
    </lineage>
</organism>
<evidence type="ECO:0000256" key="7">
    <source>
        <dbReference type="ARBA" id="ARBA00022989"/>
    </source>
</evidence>
<keyword evidence="9 11" id="KW-0472">Membrane</keyword>
<feature type="region of interest" description="Disordered" evidence="10">
    <location>
        <begin position="1"/>
        <end position="43"/>
    </location>
</feature>
<comment type="caution">
    <text evidence="12">The sequence shown here is derived from an EMBL/GenBank/DDBJ whole genome shotgun (WGS) entry which is preliminary data.</text>
</comment>